<name>G4NXS6_BACS4</name>
<dbReference type="KEGG" id="bst:GYO_2909"/>
<evidence type="ECO:0000313" key="2">
    <source>
        <dbReference type="Proteomes" id="UP000002651"/>
    </source>
</evidence>
<accession>G4NXS6</accession>
<reference evidence="1 2" key="1">
    <citation type="journal article" date="2012" name="J. Bacteriol.">
        <title>Whole-genome sequences of Bacillus subtilis and close relatives.</title>
        <authorList>
            <person name="Earl A.M."/>
            <person name="Eppinger M."/>
            <person name="Fricke W.F."/>
            <person name="Rosovitz M.J."/>
            <person name="Rasko D.A."/>
            <person name="Daugherty S."/>
            <person name="Losick R."/>
            <person name="Kolter R."/>
            <person name="Ravel J."/>
        </authorList>
    </citation>
    <scope>NUCLEOTIDE SEQUENCE [LARGE SCALE GENOMIC DNA]</scope>
    <source>
        <strain evidence="2">DSM 15029 / JCM 12233 / NBRC 101239 / NRRL B-23049 / TU-B-10</strain>
    </source>
</reference>
<keyword evidence="2" id="KW-1185">Reference proteome</keyword>
<organism evidence="1 2">
    <name type="scientific">Bacillus spizizenii (strain DSM 15029 / JCM 12233 / NBRC 101239 / NRRL B-23049 / TU-B-10)</name>
    <name type="common">Bacillus subtilis subsp. spizizenii</name>
    <dbReference type="NCBI Taxonomy" id="1052585"/>
    <lineage>
        <taxon>Bacteria</taxon>
        <taxon>Bacillati</taxon>
        <taxon>Bacillota</taxon>
        <taxon>Bacilli</taxon>
        <taxon>Bacillales</taxon>
        <taxon>Bacillaceae</taxon>
        <taxon>Bacillus</taxon>
    </lineage>
</organism>
<gene>
    <name evidence="1" type="ordered locus">GYO_2909</name>
</gene>
<dbReference type="EMBL" id="CP002905">
    <property type="protein sequence ID" value="AEP87516.1"/>
    <property type="molecule type" value="Genomic_DNA"/>
</dbReference>
<proteinExistence type="predicted"/>
<dbReference type="HOGENOM" id="CLU_3285184_0_0_9"/>
<evidence type="ECO:0000313" key="1">
    <source>
        <dbReference type="EMBL" id="AEP87516.1"/>
    </source>
</evidence>
<dbReference type="Proteomes" id="UP000002651">
    <property type="component" value="Chromosome"/>
</dbReference>
<dbReference type="AlphaFoldDB" id="G4NXS6"/>
<sequence>MACFSILETVSDTLTRPSFGCACKVKQARKKDVKKELKSI</sequence>
<protein>
    <submittedName>
        <fullName evidence="1">Uncharacterized protein</fullName>
    </submittedName>
</protein>